<organism evidence="1 2">
    <name type="scientific">Sphaeramia orbicularis</name>
    <name type="common">orbiculate cardinalfish</name>
    <dbReference type="NCBI Taxonomy" id="375764"/>
    <lineage>
        <taxon>Eukaryota</taxon>
        <taxon>Metazoa</taxon>
        <taxon>Chordata</taxon>
        <taxon>Craniata</taxon>
        <taxon>Vertebrata</taxon>
        <taxon>Euteleostomi</taxon>
        <taxon>Actinopterygii</taxon>
        <taxon>Neopterygii</taxon>
        <taxon>Teleostei</taxon>
        <taxon>Neoteleostei</taxon>
        <taxon>Acanthomorphata</taxon>
        <taxon>Gobiaria</taxon>
        <taxon>Kurtiformes</taxon>
        <taxon>Apogonoidei</taxon>
        <taxon>Apogonidae</taxon>
        <taxon>Apogoninae</taxon>
        <taxon>Sphaeramia</taxon>
    </lineage>
</organism>
<reference evidence="1" key="2">
    <citation type="submission" date="2025-08" db="UniProtKB">
        <authorList>
            <consortium name="Ensembl"/>
        </authorList>
    </citation>
    <scope>IDENTIFICATION</scope>
</reference>
<sequence length="256" mass="28536">VPILLSGEIGGEVTFCCPYNNQKLERFPYQNGRTTRLDHENVHMNHLNISHAGKYTCHFLSITAPYTRPNITMSCSDTGHNCKVTCTSHGGYPKNKFSWDVPPLGNASGPTWGAVENPPECDPKTKLCNISSTASFNCSFGLRRDLHCYVDDNPEIFSAFSVCPFSTLFLSNDTRKVILSAGPLKAHEPLHAPPPPGCWLCCSVLFNQQLNILRNQLEVWTYFQYGLQPLLLTNNSGLLGEMFIRSFDLICADIVM</sequence>
<evidence type="ECO:0000313" key="2">
    <source>
        <dbReference type="Proteomes" id="UP000472271"/>
    </source>
</evidence>
<reference evidence="1" key="3">
    <citation type="submission" date="2025-09" db="UniProtKB">
        <authorList>
            <consortium name="Ensembl"/>
        </authorList>
    </citation>
    <scope>IDENTIFICATION</scope>
</reference>
<dbReference type="InterPro" id="IPR013783">
    <property type="entry name" value="Ig-like_fold"/>
</dbReference>
<proteinExistence type="predicted"/>
<reference evidence="1" key="1">
    <citation type="submission" date="2019-06" db="EMBL/GenBank/DDBJ databases">
        <authorList>
            <consortium name="Wellcome Sanger Institute Data Sharing"/>
        </authorList>
    </citation>
    <scope>NUCLEOTIDE SEQUENCE [LARGE SCALE GENOMIC DNA]</scope>
</reference>
<dbReference type="Ensembl" id="ENSSORT00005045867.1">
    <property type="protein sequence ID" value="ENSSORP00005044737.1"/>
    <property type="gene ID" value="ENSSORG00005020586.1"/>
</dbReference>
<dbReference type="Gene3D" id="2.60.40.10">
    <property type="entry name" value="Immunoglobulins"/>
    <property type="match status" value="1"/>
</dbReference>
<protein>
    <recommendedName>
        <fullName evidence="3">Ig-like domain-containing protein</fullName>
    </recommendedName>
</protein>
<dbReference type="InParanoid" id="A0A673BW00"/>
<dbReference type="Proteomes" id="UP000472271">
    <property type="component" value="Chromosome 13"/>
</dbReference>
<keyword evidence="2" id="KW-1185">Reference proteome</keyword>
<dbReference type="AlphaFoldDB" id="A0A673BW00"/>
<accession>A0A673BW00</accession>
<evidence type="ECO:0008006" key="3">
    <source>
        <dbReference type="Google" id="ProtNLM"/>
    </source>
</evidence>
<evidence type="ECO:0000313" key="1">
    <source>
        <dbReference type="Ensembl" id="ENSSORP00005044737.1"/>
    </source>
</evidence>
<name>A0A673BW00_9TELE</name>